<feature type="region of interest" description="Disordered" evidence="1">
    <location>
        <begin position="552"/>
        <end position="580"/>
    </location>
</feature>
<sequence length="580" mass="62587">MFGCDPRVSDNWLPDRTTLPSLSRRTLLRSSAALAGVGLSVAAAGGAGAAPSATPVGFAHGVASGDPLPDRVIIWTRITPSAAAQPGSGVGEPVSLTWEIATDPSFGSVVRSGAVTVGPDTDHTAKVDVTGLRANTNYHYRFTARGGAVDGHESPVGRTRTAPAPDSDPERLRFGVVSCSNWEAGYFASYRHLAEREDLDAILHLGDYVYEYGRGEYGARNGSVRPHDPAHEIVSLADYRIRHAQYKTDPDLMSLHARLPFIATWDDHESADNSFDGGAENHNPATEGDWATRKANSTRAYFEWMPVRVTGSGTEAALYRRFRYGTLAEISMLDLRTYRDEQASAGAGWRTVDSPDRTVAGRAQMDWLTNGIVSSPARWKVVGNPVMIAPCVFPPLDQRTTAAVTEMVGVPDAGIPFNTDQWDGYSADRRRLFDAIASAGIDNTVFLTGDIHTSWACDLPVDAANYPAGATVGTEFVVPSVTSPNIDDMLQVPPRTATVAAEEAFKAVNRHVRYVELDSHGYGVFEVARSGAQMDWYYVTDPTDPRAAARHATSYRVADGSQRAQQVGAPLDPASHRPGR</sequence>
<dbReference type="PROSITE" id="PS51318">
    <property type="entry name" value="TAT"/>
    <property type="match status" value="1"/>
</dbReference>
<dbReference type="Gene3D" id="3.60.21.70">
    <property type="entry name" value="PhoD-like phosphatase"/>
    <property type="match status" value="1"/>
</dbReference>
<name>A0ABW2S2B2_9NOCA</name>
<dbReference type="Proteomes" id="UP001596484">
    <property type="component" value="Unassembled WGS sequence"/>
</dbReference>
<dbReference type="InterPro" id="IPR003961">
    <property type="entry name" value="FN3_dom"/>
</dbReference>
<dbReference type="InterPro" id="IPR038607">
    <property type="entry name" value="PhoD-like_sf"/>
</dbReference>
<evidence type="ECO:0000256" key="1">
    <source>
        <dbReference type="SAM" id="MobiDB-lite"/>
    </source>
</evidence>
<evidence type="ECO:0000259" key="3">
    <source>
        <dbReference type="Pfam" id="PF16655"/>
    </source>
</evidence>
<dbReference type="InterPro" id="IPR018946">
    <property type="entry name" value="PhoD-like_MPP"/>
</dbReference>
<comment type="caution">
    <text evidence="4">The sequence shown here is derived from an EMBL/GenBank/DDBJ whole genome shotgun (WGS) entry which is preliminary data.</text>
</comment>
<proteinExistence type="predicted"/>
<dbReference type="CDD" id="cd07389">
    <property type="entry name" value="MPP_PhoD"/>
    <property type="match status" value="1"/>
</dbReference>
<dbReference type="InterPro" id="IPR032093">
    <property type="entry name" value="PhoD_N"/>
</dbReference>
<dbReference type="EMBL" id="JBHTCS010000024">
    <property type="protein sequence ID" value="MFC7450266.1"/>
    <property type="molecule type" value="Genomic_DNA"/>
</dbReference>
<dbReference type="Gene3D" id="2.60.40.380">
    <property type="entry name" value="Purple acid phosphatase-like, N-terminal"/>
    <property type="match status" value="1"/>
</dbReference>
<organism evidence="4 5">
    <name type="scientific">Rhodococcus daqingensis</name>
    <dbReference type="NCBI Taxonomy" id="2479363"/>
    <lineage>
        <taxon>Bacteria</taxon>
        <taxon>Bacillati</taxon>
        <taxon>Actinomycetota</taxon>
        <taxon>Actinomycetes</taxon>
        <taxon>Mycobacteriales</taxon>
        <taxon>Nocardiaceae</taxon>
        <taxon>Rhodococcus</taxon>
    </lineage>
</organism>
<dbReference type="RefSeq" id="WP_378408311.1">
    <property type="nucleotide sequence ID" value="NZ_JBHTCS010000024.1"/>
</dbReference>
<reference evidence="5" key="1">
    <citation type="journal article" date="2019" name="Int. J. Syst. Evol. Microbiol.">
        <title>The Global Catalogue of Microorganisms (GCM) 10K type strain sequencing project: providing services to taxonomists for standard genome sequencing and annotation.</title>
        <authorList>
            <consortium name="The Broad Institute Genomics Platform"/>
            <consortium name="The Broad Institute Genome Sequencing Center for Infectious Disease"/>
            <person name="Wu L."/>
            <person name="Ma J."/>
        </authorList>
    </citation>
    <scope>NUCLEOTIDE SEQUENCE [LARGE SCALE GENOMIC DNA]</scope>
    <source>
        <strain evidence="5">ICMP 19430</strain>
    </source>
</reference>
<dbReference type="SUPFAM" id="SSF56300">
    <property type="entry name" value="Metallo-dependent phosphatases"/>
    <property type="match status" value="1"/>
</dbReference>
<feature type="domain" description="Phospholipase D N-terminal" evidence="3">
    <location>
        <begin position="60"/>
        <end position="161"/>
    </location>
</feature>
<dbReference type="Pfam" id="PF09423">
    <property type="entry name" value="PhoD"/>
    <property type="match status" value="1"/>
</dbReference>
<dbReference type="InterPro" id="IPR029052">
    <property type="entry name" value="Metallo-depent_PP-like"/>
</dbReference>
<dbReference type="InterPro" id="IPR006311">
    <property type="entry name" value="TAT_signal"/>
</dbReference>
<evidence type="ECO:0000313" key="4">
    <source>
        <dbReference type="EMBL" id="MFC7450266.1"/>
    </source>
</evidence>
<dbReference type="InterPro" id="IPR052900">
    <property type="entry name" value="Phospholipid_Metab_Enz"/>
</dbReference>
<dbReference type="Pfam" id="PF16655">
    <property type="entry name" value="PhoD_N"/>
    <property type="match status" value="1"/>
</dbReference>
<accession>A0ABW2S2B2</accession>
<dbReference type="PANTHER" id="PTHR43606">
    <property type="entry name" value="PHOSPHATASE, PUTATIVE (AFU_ORTHOLOGUE AFUA_6G08710)-RELATED"/>
    <property type="match status" value="1"/>
</dbReference>
<protein>
    <submittedName>
        <fullName evidence="4">Alkaline phosphatase D family protein</fullName>
    </submittedName>
</protein>
<feature type="domain" description="PhoD-like phosphatase metallophosphatase" evidence="2">
    <location>
        <begin position="174"/>
        <end position="536"/>
    </location>
</feature>
<keyword evidence="5" id="KW-1185">Reference proteome</keyword>
<evidence type="ECO:0000259" key="2">
    <source>
        <dbReference type="Pfam" id="PF09423"/>
    </source>
</evidence>
<dbReference type="CDD" id="cd00063">
    <property type="entry name" value="FN3"/>
    <property type="match status" value="1"/>
</dbReference>
<dbReference type="PANTHER" id="PTHR43606:SF2">
    <property type="entry name" value="ALKALINE PHOSPHATASE FAMILY PROTEIN (AFU_ORTHOLOGUE AFUA_5G03860)"/>
    <property type="match status" value="1"/>
</dbReference>
<gene>
    <name evidence="4" type="ORF">ACFQS9_20430</name>
</gene>
<feature type="region of interest" description="Disordered" evidence="1">
    <location>
        <begin position="149"/>
        <end position="168"/>
    </location>
</feature>
<evidence type="ECO:0000313" key="5">
    <source>
        <dbReference type="Proteomes" id="UP001596484"/>
    </source>
</evidence>